<organism evidence="2 3">
    <name type="scientific">Schizopora paradoxa</name>
    <dbReference type="NCBI Taxonomy" id="27342"/>
    <lineage>
        <taxon>Eukaryota</taxon>
        <taxon>Fungi</taxon>
        <taxon>Dikarya</taxon>
        <taxon>Basidiomycota</taxon>
        <taxon>Agaricomycotina</taxon>
        <taxon>Agaricomycetes</taxon>
        <taxon>Hymenochaetales</taxon>
        <taxon>Schizoporaceae</taxon>
        <taxon>Schizopora</taxon>
    </lineage>
</organism>
<evidence type="ECO:0000313" key="3">
    <source>
        <dbReference type="Proteomes" id="UP000053477"/>
    </source>
</evidence>
<dbReference type="AlphaFoldDB" id="A0A0H2SKE3"/>
<evidence type="ECO:0000313" key="2">
    <source>
        <dbReference type="EMBL" id="KLO17546.1"/>
    </source>
</evidence>
<reference evidence="2 3" key="1">
    <citation type="submission" date="2015-04" db="EMBL/GenBank/DDBJ databases">
        <title>Complete genome sequence of Schizopora paradoxa KUC8140, a cosmopolitan wood degrader in East Asia.</title>
        <authorList>
            <consortium name="DOE Joint Genome Institute"/>
            <person name="Min B."/>
            <person name="Park H."/>
            <person name="Jang Y."/>
            <person name="Kim J.-J."/>
            <person name="Kim K.H."/>
            <person name="Pangilinan J."/>
            <person name="Lipzen A."/>
            <person name="Riley R."/>
            <person name="Grigoriev I.V."/>
            <person name="Spatafora J.W."/>
            <person name="Choi I.-G."/>
        </authorList>
    </citation>
    <scope>NUCLEOTIDE SEQUENCE [LARGE SCALE GENOMIC DNA]</scope>
    <source>
        <strain evidence="2 3">KUC8140</strain>
    </source>
</reference>
<protein>
    <submittedName>
        <fullName evidence="2">Uncharacterized protein</fullName>
    </submittedName>
</protein>
<feature type="chain" id="PRO_5005202377" evidence="1">
    <location>
        <begin position="33"/>
        <end position="174"/>
    </location>
</feature>
<keyword evidence="1" id="KW-0732">Signal</keyword>
<accession>A0A0H2SKE3</accession>
<dbReference type="EMBL" id="KQ085903">
    <property type="protein sequence ID" value="KLO17546.1"/>
    <property type="molecule type" value="Genomic_DNA"/>
</dbReference>
<dbReference type="Proteomes" id="UP000053477">
    <property type="component" value="Unassembled WGS sequence"/>
</dbReference>
<feature type="signal peptide" evidence="1">
    <location>
        <begin position="1"/>
        <end position="32"/>
    </location>
</feature>
<dbReference type="OrthoDB" id="73875at2759"/>
<keyword evidence="3" id="KW-1185">Reference proteome</keyword>
<gene>
    <name evidence="2" type="ORF">SCHPADRAFT_158603</name>
</gene>
<dbReference type="STRING" id="27342.A0A0H2SKE3"/>
<evidence type="ECO:0000256" key="1">
    <source>
        <dbReference type="SAM" id="SignalP"/>
    </source>
</evidence>
<dbReference type="InParanoid" id="A0A0H2SKE3"/>
<name>A0A0H2SKE3_9AGAM</name>
<sequence>MLLPLCRMTSPMLDVKLVFILAIIALFSVVQGNNDWTKACLDGACSFDIDESPASMGGTIEISGSVLAISDITSAAGWQILNCTDSTNSQTIRLACVDESRGCEHIFQGGVEDTIIRLPDGCGSGPFVRIANHWIPDHQSLPSNVAPKSTRRDSSFPQVHILQIDDVFENMTRT</sequence>
<proteinExistence type="predicted"/>